<comment type="similarity">
    <text evidence="1">Belongs to the membrane fusion protein (MFP) (TC 8.A.1) family.</text>
</comment>
<dbReference type="GO" id="GO:0015562">
    <property type="term" value="F:efflux transmembrane transporter activity"/>
    <property type="evidence" value="ECO:0007669"/>
    <property type="project" value="TreeGrafter"/>
</dbReference>
<dbReference type="Proteomes" id="UP000027284">
    <property type="component" value="Unassembled WGS sequence"/>
</dbReference>
<dbReference type="GO" id="GO:1990281">
    <property type="term" value="C:efflux pump complex"/>
    <property type="evidence" value="ECO:0007669"/>
    <property type="project" value="TreeGrafter"/>
</dbReference>
<evidence type="ECO:0000259" key="4">
    <source>
        <dbReference type="Pfam" id="PF25917"/>
    </source>
</evidence>
<dbReference type="InterPro" id="IPR006143">
    <property type="entry name" value="RND_pump_MFP"/>
</dbReference>
<organism evidence="7 8">
    <name type="scientific">Thermoanaerobaculum aquaticum</name>
    <dbReference type="NCBI Taxonomy" id="1312852"/>
    <lineage>
        <taxon>Bacteria</taxon>
        <taxon>Pseudomonadati</taxon>
        <taxon>Acidobacteriota</taxon>
        <taxon>Thermoanaerobaculia</taxon>
        <taxon>Thermoanaerobaculales</taxon>
        <taxon>Thermoanaerobaculaceae</taxon>
        <taxon>Thermoanaerobaculum</taxon>
    </lineage>
</organism>
<dbReference type="Gene3D" id="2.40.50.100">
    <property type="match status" value="1"/>
</dbReference>
<dbReference type="Gene3D" id="1.10.287.470">
    <property type="entry name" value="Helix hairpin bin"/>
    <property type="match status" value="1"/>
</dbReference>
<sequence>MGRFWPVLGLVGLVACGGGREGAPRGPQAVRVKVTAVKPEVLEVRATAVGTVEPEHRVLVAAQEEGVVTELLVREGDRVRKGQLLARLDDRELLAQLEEAEARLSEASGQWQRAQSLVKEGLITAAEADAARASFQVAQARVSALRTRLSFTRITAPVDGVVTARHVEIGSLVASRSPVVELAAGRMVLRVPVSELDVVKLKVGDRASVVVDALAATPLSARIERIFPAADPASRQVTVELVLEEVPAGLRPGFLARAELLLERIPNALLLPETVVMRGSEFPSFVYVVEGDVARVRPVQVGLRQGGKALVSSGLTPGERVVVEGASLLRDGQPVIVEGEQ</sequence>
<evidence type="ECO:0000259" key="3">
    <source>
        <dbReference type="Pfam" id="PF25876"/>
    </source>
</evidence>
<dbReference type="InterPro" id="IPR058637">
    <property type="entry name" value="YknX-like_C"/>
</dbReference>
<keyword evidence="2" id="KW-0175">Coiled coil</keyword>
<reference evidence="7 8" key="1">
    <citation type="submission" date="2014-04" db="EMBL/GenBank/DDBJ databases">
        <title>The Genome Sequence of Thermoanaerobaculum aquaticum MP-01, The First Cultivated Group 23 Acidobacterium.</title>
        <authorList>
            <person name="Stamps B.W."/>
            <person name="Losey N.A."/>
            <person name="Lawson P.A."/>
            <person name="Stevenson B.S."/>
        </authorList>
    </citation>
    <scope>NUCLEOTIDE SEQUENCE [LARGE SCALE GENOMIC DNA]</scope>
    <source>
        <strain evidence="7 8">MP-01</strain>
    </source>
</reference>
<accession>A0A062XXW5</accession>
<dbReference type="AlphaFoldDB" id="A0A062XXW5"/>
<name>A0A062XXW5_9BACT</name>
<dbReference type="NCBIfam" id="TIGR01730">
    <property type="entry name" value="RND_mfp"/>
    <property type="match status" value="1"/>
</dbReference>
<comment type="caution">
    <text evidence="7">The sequence shown here is derived from an EMBL/GenBank/DDBJ whole genome shotgun (WGS) entry which is preliminary data.</text>
</comment>
<evidence type="ECO:0000256" key="1">
    <source>
        <dbReference type="ARBA" id="ARBA00009477"/>
    </source>
</evidence>
<dbReference type="OrthoDB" id="9806939at2"/>
<feature type="domain" description="CusB-like beta-barrel" evidence="5">
    <location>
        <begin position="190"/>
        <end position="260"/>
    </location>
</feature>
<evidence type="ECO:0000256" key="2">
    <source>
        <dbReference type="SAM" id="Coils"/>
    </source>
</evidence>
<protein>
    <submittedName>
        <fullName evidence="7">Uncharacterized protein</fullName>
    </submittedName>
</protein>
<dbReference type="InterPro" id="IPR058792">
    <property type="entry name" value="Beta-barrel_RND_2"/>
</dbReference>
<dbReference type="InterPro" id="IPR058625">
    <property type="entry name" value="MdtA-like_BSH"/>
</dbReference>
<keyword evidence="8" id="KW-1185">Reference proteome</keyword>
<proteinExistence type="inferred from homology"/>
<dbReference type="PANTHER" id="PTHR30469:SF15">
    <property type="entry name" value="HLYD FAMILY OF SECRETION PROTEINS"/>
    <property type="match status" value="1"/>
</dbReference>
<dbReference type="Gene3D" id="2.40.30.170">
    <property type="match status" value="1"/>
</dbReference>
<dbReference type="Pfam" id="PF25989">
    <property type="entry name" value="YknX_C"/>
    <property type="match status" value="1"/>
</dbReference>
<evidence type="ECO:0000313" key="8">
    <source>
        <dbReference type="Proteomes" id="UP000027284"/>
    </source>
</evidence>
<feature type="domain" description="Multidrug resistance protein MdtA-like alpha-helical hairpin" evidence="3">
    <location>
        <begin position="92"/>
        <end position="144"/>
    </location>
</feature>
<dbReference type="Pfam" id="PF25954">
    <property type="entry name" value="Beta-barrel_RND_2"/>
    <property type="match status" value="1"/>
</dbReference>
<dbReference type="EMBL" id="JMFG01000037">
    <property type="protein sequence ID" value="KDA52941.1"/>
    <property type="molecule type" value="Genomic_DNA"/>
</dbReference>
<dbReference type="RefSeq" id="WP_038050428.1">
    <property type="nucleotide sequence ID" value="NZ_JMFG01000037.1"/>
</dbReference>
<dbReference type="SUPFAM" id="SSF111369">
    <property type="entry name" value="HlyD-like secretion proteins"/>
    <property type="match status" value="1"/>
</dbReference>
<dbReference type="Pfam" id="PF25917">
    <property type="entry name" value="BSH_RND"/>
    <property type="match status" value="1"/>
</dbReference>
<feature type="coiled-coil region" evidence="2">
    <location>
        <begin position="90"/>
        <end position="117"/>
    </location>
</feature>
<gene>
    <name evidence="7" type="ORF">EG19_08520</name>
</gene>
<dbReference type="Gene3D" id="2.40.420.20">
    <property type="match status" value="1"/>
</dbReference>
<dbReference type="PANTHER" id="PTHR30469">
    <property type="entry name" value="MULTIDRUG RESISTANCE PROTEIN MDTA"/>
    <property type="match status" value="1"/>
</dbReference>
<feature type="domain" description="YknX-like C-terminal permuted SH3-like" evidence="6">
    <location>
        <begin position="271"/>
        <end position="337"/>
    </location>
</feature>
<evidence type="ECO:0000259" key="5">
    <source>
        <dbReference type="Pfam" id="PF25954"/>
    </source>
</evidence>
<dbReference type="PROSITE" id="PS51257">
    <property type="entry name" value="PROKAR_LIPOPROTEIN"/>
    <property type="match status" value="1"/>
</dbReference>
<dbReference type="Pfam" id="PF25876">
    <property type="entry name" value="HH_MFP_RND"/>
    <property type="match status" value="1"/>
</dbReference>
<feature type="domain" description="Multidrug resistance protein MdtA-like barrel-sandwich hybrid" evidence="4">
    <location>
        <begin position="58"/>
        <end position="175"/>
    </location>
</feature>
<evidence type="ECO:0000259" key="6">
    <source>
        <dbReference type="Pfam" id="PF25989"/>
    </source>
</evidence>
<dbReference type="STRING" id="1312852.EG19_08520"/>
<dbReference type="InterPro" id="IPR058624">
    <property type="entry name" value="MdtA-like_HH"/>
</dbReference>
<evidence type="ECO:0000313" key="7">
    <source>
        <dbReference type="EMBL" id="KDA52941.1"/>
    </source>
</evidence>